<keyword evidence="3" id="KW-0808">Transferase</keyword>
<dbReference type="AlphaFoldDB" id="A0A4C1TC45"/>
<dbReference type="Proteomes" id="UP000299102">
    <property type="component" value="Unassembled WGS sequence"/>
</dbReference>
<dbReference type="GO" id="GO:0003964">
    <property type="term" value="F:RNA-directed DNA polymerase activity"/>
    <property type="evidence" value="ECO:0007669"/>
    <property type="project" value="UniProtKB-KW"/>
</dbReference>
<dbReference type="SUPFAM" id="SSF56219">
    <property type="entry name" value="DNase I-like"/>
    <property type="match status" value="1"/>
</dbReference>
<keyword evidence="4" id="KW-1185">Reference proteome</keyword>
<organism evidence="3 4">
    <name type="scientific">Eumeta variegata</name>
    <name type="common">Bagworm moth</name>
    <name type="synonym">Eumeta japonica</name>
    <dbReference type="NCBI Taxonomy" id="151549"/>
    <lineage>
        <taxon>Eukaryota</taxon>
        <taxon>Metazoa</taxon>
        <taxon>Ecdysozoa</taxon>
        <taxon>Arthropoda</taxon>
        <taxon>Hexapoda</taxon>
        <taxon>Insecta</taxon>
        <taxon>Pterygota</taxon>
        <taxon>Neoptera</taxon>
        <taxon>Endopterygota</taxon>
        <taxon>Lepidoptera</taxon>
        <taxon>Glossata</taxon>
        <taxon>Ditrysia</taxon>
        <taxon>Tineoidea</taxon>
        <taxon>Psychidae</taxon>
        <taxon>Oiketicinae</taxon>
        <taxon>Eumeta</taxon>
    </lineage>
</organism>
<dbReference type="PANTHER" id="PTHR33273:SF4">
    <property type="entry name" value="ENDONUCLEASE_EXONUCLEASE_PHOSPHATASE DOMAIN-CONTAINING PROTEIN"/>
    <property type="match status" value="1"/>
</dbReference>
<dbReference type="InterPro" id="IPR036691">
    <property type="entry name" value="Endo/exonu/phosph_ase_sf"/>
</dbReference>
<dbReference type="Pfam" id="PF14529">
    <property type="entry name" value="Exo_endo_phos_2"/>
    <property type="match status" value="1"/>
</dbReference>
<evidence type="ECO:0000313" key="3">
    <source>
        <dbReference type="EMBL" id="GBP12042.1"/>
    </source>
</evidence>
<comment type="caution">
    <text evidence="3">The sequence shown here is derived from an EMBL/GenBank/DDBJ whole genome shotgun (WGS) entry which is preliminary data.</text>
</comment>
<evidence type="ECO:0000313" key="4">
    <source>
        <dbReference type="Proteomes" id="UP000299102"/>
    </source>
</evidence>
<evidence type="ECO:0000256" key="1">
    <source>
        <dbReference type="SAM" id="MobiDB-lite"/>
    </source>
</evidence>
<dbReference type="OrthoDB" id="412981at2759"/>
<dbReference type="EMBL" id="BGZK01000049">
    <property type="protein sequence ID" value="GBP12042.1"/>
    <property type="molecule type" value="Genomic_DNA"/>
</dbReference>
<keyword evidence="3" id="KW-0548">Nucleotidyltransferase</keyword>
<dbReference type="PANTHER" id="PTHR33273">
    <property type="entry name" value="DOMAIN-CONTAINING PROTEIN, PUTATIVE-RELATED"/>
    <property type="match status" value="1"/>
</dbReference>
<proteinExistence type="predicted"/>
<reference evidence="3 4" key="1">
    <citation type="journal article" date="2019" name="Commun. Biol.">
        <title>The bagworm genome reveals a unique fibroin gene that provides high tensile strength.</title>
        <authorList>
            <person name="Kono N."/>
            <person name="Nakamura H."/>
            <person name="Ohtoshi R."/>
            <person name="Tomita M."/>
            <person name="Numata K."/>
            <person name="Arakawa K."/>
        </authorList>
    </citation>
    <scope>NUCLEOTIDE SEQUENCE [LARGE SCALE GENOMIC DNA]</scope>
</reference>
<sequence length="172" mass="19105">MQDLRTLVQSQDIHIVLLGETKLRPRQQLRLPNFLCSAGTRYRPAGSLFGAPRYWSEEISSTEDWSSRISPIGVRVDAAGADQRLFAAYRPPGSHFCSSDVHTIFDDGTPTILAGDLNAKHTTWGSRVISPAGRQLLQDSEQHGYEVIGPDTPSHIPTDPRFRADTRSTSLY</sequence>
<gene>
    <name evidence="3" type="primary">pol</name>
    <name evidence="3" type="ORF">EVAR_5879_1</name>
</gene>
<dbReference type="Gene3D" id="3.60.10.10">
    <property type="entry name" value="Endonuclease/exonuclease/phosphatase"/>
    <property type="match status" value="1"/>
</dbReference>
<accession>A0A4C1TC45</accession>
<name>A0A4C1TC45_EUMVA</name>
<keyword evidence="3" id="KW-0695">RNA-directed DNA polymerase</keyword>
<protein>
    <submittedName>
        <fullName evidence="3">RNA-directed DNA polymerase from mobile element jockey</fullName>
    </submittedName>
</protein>
<feature type="region of interest" description="Disordered" evidence="1">
    <location>
        <begin position="148"/>
        <end position="172"/>
    </location>
</feature>
<dbReference type="InterPro" id="IPR005135">
    <property type="entry name" value="Endo/exonuclease/phosphatase"/>
</dbReference>
<evidence type="ECO:0000259" key="2">
    <source>
        <dbReference type="Pfam" id="PF14529"/>
    </source>
</evidence>
<feature type="domain" description="Endonuclease/exonuclease/phosphatase" evidence="2">
    <location>
        <begin position="85"/>
        <end position="157"/>
    </location>
</feature>